<evidence type="ECO:0000313" key="3">
    <source>
        <dbReference type="EMBL" id="AMY06922.1"/>
    </source>
</evidence>
<dbReference type="Proteomes" id="UP000076079">
    <property type="component" value="Chromosome"/>
</dbReference>
<dbReference type="InterPro" id="IPR003774">
    <property type="entry name" value="AlgH-like"/>
</dbReference>
<accession>A0A143PEC5</accession>
<evidence type="ECO:0000313" key="4">
    <source>
        <dbReference type="Proteomes" id="UP000076079"/>
    </source>
</evidence>
<dbReference type="KEGG" id="abac:LuPra_00086"/>
<sequence length="234" mass="24979">MRSSTPWARVRTGRAGRLPDVWGLLLIAAAVAAMLVEPRAATLQPGRDVIVRELAAGKLLVAARNLPDPNFTDTVVLLVQYSRDGAAGLVMNRPSDVPLSRALPGVAAAAGAVATVFIGGPVSQQAVLALSRVACDACPLLGRDVYLVNTADALQKLAKGADVRQLRVYLGYAGWGPGQLEAETRQRAWHVLNADARIVFDPDPETLWRRVIRQTETVLARTAIPEHVGSTVGR</sequence>
<keyword evidence="4" id="KW-1185">Reference proteome</keyword>
<dbReference type="PATRIC" id="fig|1813736.3.peg.92"/>
<dbReference type="SUPFAM" id="SSF143456">
    <property type="entry name" value="VC0467-like"/>
    <property type="match status" value="1"/>
</dbReference>
<dbReference type="STRING" id="1855912.LuPra_00086"/>
<proteinExistence type="inferred from homology"/>
<reference evidence="3 4" key="1">
    <citation type="journal article" date="2016" name="Genome Announc.">
        <title>First Complete Genome Sequence of a Subdivision 6 Acidobacterium Strain.</title>
        <authorList>
            <person name="Huang S."/>
            <person name="Vieira S."/>
            <person name="Bunk B."/>
            <person name="Riedel T."/>
            <person name="Sproer C."/>
            <person name="Overmann J."/>
        </authorList>
    </citation>
    <scope>NUCLEOTIDE SEQUENCE [LARGE SCALE GENOMIC DNA]</scope>
    <source>
        <strain evidence="4">DSM 100886 HEG_-6_39</strain>
    </source>
</reference>
<dbReference type="GO" id="GO:0005829">
    <property type="term" value="C:cytosol"/>
    <property type="evidence" value="ECO:0007669"/>
    <property type="project" value="TreeGrafter"/>
</dbReference>
<dbReference type="Pfam" id="PF02622">
    <property type="entry name" value="DUF179"/>
    <property type="match status" value="1"/>
</dbReference>
<evidence type="ECO:0000256" key="1">
    <source>
        <dbReference type="ARBA" id="ARBA00009600"/>
    </source>
</evidence>
<dbReference type="PANTHER" id="PTHR30327">
    <property type="entry name" value="UNCHARACTERIZED PROTEIN YQGE"/>
    <property type="match status" value="1"/>
</dbReference>
<organism evidence="3 4">
    <name type="scientific">Luteitalea pratensis</name>
    <dbReference type="NCBI Taxonomy" id="1855912"/>
    <lineage>
        <taxon>Bacteria</taxon>
        <taxon>Pseudomonadati</taxon>
        <taxon>Acidobacteriota</taxon>
        <taxon>Vicinamibacteria</taxon>
        <taxon>Vicinamibacterales</taxon>
        <taxon>Vicinamibacteraceae</taxon>
        <taxon>Luteitalea</taxon>
    </lineage>
</organism>
<dbReference type="HAMAP" id="MF_00758">
    <property type="entry name" value="UPF0301"/>
    <property type="match status" value="1"/>
</dbReference>
<dbReference type="AlphaFoldDB" id="A0A143PEC5"/>
<dbReference type="Gene3D" id="3.40.1740.10">
    <property type="entry name" value="VC0467-like"/>
    <property type="match status" value="1"/>
</dbReference>
<evidence type="ECO:0000256" key="2">
    <source>
        <dbReference type="HAMAP-Rule" id="MF_00758"/>
    </source>
</evidence>
<gene>
    <name evidence="3" type="ORF">LuPra_00086</name>
</gene>
<dbReference type="EMBL" id="CP015136">
    <property type="protein sequence ID" value="AMY06922.1"/>
    <property type="molecule type" value="Genomic_DNA"/>
</dbReference>
<dbReference type="RefSeq" id="WP_157898573.1">
    <property type="nucleotide sequence ID" value="NZ_CP015136.1"/>
</dbReference>
<dbReference type="PANTHER" id="PTHR30327:SF1">
    <property type="entry name" value="UPF0301 PROTEIN YQGE"/>
    <property type="match status" value="1"/>
</dbReference>
<protein>
    <recommendedName>
        <fullName evidence="2">UPF0301 protein LuPra_00086</fullName>
    </recommendedName>
</protein>
<name>A0A143PEC5_LUTPR</name>
<comment type="similarity">
    <text evidence="1 2">Belongs to the UPF0301 (AlgH) family.</text>
</comment>
<reference evidence="4" key="2">
    <citation type="submission" date="2016-04" db="EMBL/GenBank/DDBJ databases">
        <title>First Complete Genome Sequence of a Subdivision 6 Acidobacterium.</title>
        <authorList>
            <person name="Huang S."/>
            <person name="Vieira S."/>
            <person name="Bunk B."/>
            <person name="Riedel T."/>
            <person name="Sproeer C."/>
            <person name="Overmann J."/>
        </authorList>
    </citation>
    <scope>NUCLEOTIDE SEQUENCE [LARGE SCALE GENOMIC DNA]</scope>
    <source>
        <strain evidence="4">DSM 100886 HEG_-6_39</strain>
    </source>
</reference>
<dbReference type="OrthoDB" id="9807486at2"/>